<keyword evidence="2" id="KW-1185">Reference proteome</keyword>
<feature type="non-terminal residue" evidence="1">
    <location>
        <position position="372"/>
    </location>
</feature>
<evidence type="ECO:0000313" key="2">
    <source>
        <dbReference type="Proteomes" id="UP001186974"/>
    </source>
</evidence>
<protein>
    <submittedName>
        <fullName evidence="1">Uncharacterized protein</fullName>
    </submittedName>
</protein>
<dbReference type="Proteomes" id="UP001186974">
    <property type="component" value="Unassembled WGS sequence"/>
</dbReference>
<evidence type="ECO:0000313" key="1">
    <source>
        <dbReference type="EMBL" id="KAK3044480.1"/>
    </source>
</evidence>
<proteinExistence type="predicted"/>
<gene>
    <name evidence="1" type="ORF">LTS18_001183</name>
</gene>
<accession>A0ACC3CTG0</accession>
<organism evidence="1 2">
    <name type="scientific">Coniosporium uncinatum</name>
    <dbReference type="NCBI Taxonomy" id="93489"/>
    <lineage>
        <taxon>Eukaryota</taxon>
        <taxon>Fungi</taxon>
        <taxon>Dikarya</taxon>
        <taxon>Ascomycota</taxon>
        <taxon>Pezizomycotina</taxon>
        <taxon>Dothideomycetes</taxon>
        <taxon>Dothideomycetes incertae sedis</taxon>
        <taxon>Coniosporium</taxon>
    </lineage>
</organism>
<name>A0ACC3CTG0_9PEZI</name>
<dbReference type="EMBL" id="JAWDJW010011886">
    <property type="protein sequence ID" value="KAK3044480.1"/>
    <property type="molecule type" value="Genomic_DNA"/>
</dbReference>
<sequence length="372" mass="39226">ERVVVDKPAVKGKKRKSAAVDDDGDEEDDTPKKAKSGKAKASAKPATKSPAKKKVKTDDAPESAEIQSIMANIPTVRAPTPPPKDASGKPAWKFGGAHTNSGPPPAEGSKEVPVGEENCLAGMSFVFTGLLQTIGRDEATNLVKQYGGKVTGAPSKKTTFVVLGSDAGPSKLEKIRSYGLKTIDEDGLYALIRSMPANGGDSKAGKAYEEKKKKEEDQIKKMAEEMGKAEPKASGAGGVKSSPKKGGVVAATKKAEPDVDNQLWTVKYAPTQIAQICGNKAAVEKLQRWLRSFPKNQKHNFKMGGPDGSGLYRAVIIHGPPGIGKTTAAHLVARLEGYDVVESNASDTRSKKLVESGLKGVLSTTSLLGYFA</sequence>
<reference evidence="1" key="1">
    <citation type="submission" date="2024-09" db="EMBL/GenBank/DDBJ databases">
        <title>Black Yeasts Isolated from many extreme environments.</title>
        <authorList>
            <person name="Coleine C."/>
            <person name="Stajich J.E."/>
            <person name="Selbmann L."/>
        </authorList>
    </citation>
    <scope>NUCLEOTIDE SEQUENCE</scope>
    <source>
        <strain evidence="1">CCFEE 5737</strain>
    </source>
</reference>
<feature type="non-terminal residue" evidence="1">
    <location>
        <position position="1"/>
    </location>
</feature>
<comment type="caution">
    <text evidence="1">The sequence shown here is derived from an EMBL/GenBank/DDBJ whole genome shotgun (WGS) entry which is preliminary data.</text>
</comment>